<protein>
    <submittedName>
        <fullName evidence="1">Uncharacterized protein</fullName>
    </submittedName>
</protein>
<organism evidence="1 2">
    <name type="scientific">Enterobacter roggenkampii</name>
    <dbReference type="NCBI Taxonomy" id="1812935"/>
    <lineage>
        <taxon>Bacteria</taxon>
        <taxon>Pseudomonadati</taxon>
        <taxon>Pseudomonadota</taxon>
        <taxon>Gammaproteobacteria</taxon>
        <taxon>Enterobacterales</taxon>
        <taxon>Enterobacteriaceae</taxon>
        <taxon>Enterobacter</taxon>
        <taxon>Enterobacter cloacae complex</taxon>
    </lineage>
</organism>
<gene>
    <name evidence="1" type="ORF">J0A64_24705</name>
</gene>
<accession>A0ABD4RDJ5</accession>
<name>A0ABD4RDJ5_9ENTR</name>
<evidence type="ECO:0000313" key="2">
    <source>
        <dbReference type="Proteomes" id="UP000813349"/>
    </source>
</evidence>
<sequence length="68" mass="7914">MKKVYTAIILIVLLCGGVLSANYIFLQRHMNEVLKEDPRNDGISVWVYYKWFVNSSEINYDLRSVSAE</sequence>
<proteinExistence type="predicted"/>
<feature type="non-terminal residue" evidence="1">
    <location>
        <position position="68"/>
    </location>
</feature>
<dbReference type="RefSeq" id="WP_216293042.1">
    <property type="nucleotide sequence ID" value="NZ_JAFKCP010000045.1"/>
</dbReference>
<comment type="caution">
    <text evidence="1">The sequence shown here is derived from an EMBL/GenBank/DDBJ whole genome shotgun (WGS) entry which is preliminary data.</text>
</comment>
<dbReference type="EMBL" id="JAFKCP010000045">
    <property type="protein sequence ID" value="MBU3769781.1"/>
    <property type="molecule type" value="Genomic_DNA"/>
</dbReference>
<reference evidence="1 2" key="1">
    <citation type="journal article" date="2021" name="Clin. Infect. Dis.">
        <title>Rapid development of cefiderocol resistance in carbapenem-resistant Enterobacter cloacae during therapy is associated with heterogeneous mutations in the catecholate siderophore receptor cira.</title>
        <authorList>
            <person name="Klein S."/>
            <person name="Boutin S."/>
            <person name="Kocer K."/>
            <person name="Fiedler M.O."/>
            <person name="Storzinger D."/>
            <person name="Weigand M.A."/>
            <person name="Tan B."/>
            <person name="Richter D."/>
            <person name="Rupp C."/>
            <person name="Mieth M."/>
            <person name="Mehrabi A."/>
            <person name="Hackert T."/>
            <person name="Zimmermann S."/>
            <person name="Heeg K."/>
            <person name="Nurjadi D."/>
        </authorList>
    </citation>
    <scope>NUCLEOTIDE SEQUENCE [LARGE SCALE GENOMIC DNA]</scope>
    <source>
        <strain evidence="1 2">BK34275</strain>
    </source>
</reference>
<evidence type="ECO:0000313" key="1">
    <source>
        <dbReference type="EMBL" id="MBU3769781.1"/>
    </source>
</evidence>
<dbReference type="Proteomes" id="UP000813349">
    <property type="component" value="Unassembled WGS sequence"/>
</dbReference>
<dbReference type="AlphaFoldDB" id="A0ABD4RDJ5"/>